<keyword evidence="2" id="KW-1185">Reference proteome</keyword>
<dbReference type="Proteomes" id="UP001055879">
    <property type="component" value="Linkage Group LG04"/>
</dbReference>
<protein>
    <submittedName>
        <fullName evidence="1">Uncharacterized protein</fullName>
    </submittedName>
</protein>
<reference evidence="1 2" key="2">
    <citation type="journal article" date="2022" name="Mol. Ecol. Resour.">
        <title>The genomes of chicory, endive, great burdock and yacon provide insights into Asteraceae paleo-polyploidization history and plant inulin production.</title>
        <authorList>
            <person name="Fan W."/>
            <person name="Wang S."/>
            <person name="Wang H."/>
            <person name="Wang A."/>
            <person name="Jiang F."/>
            <person name="Liu H."/>
            <person name="Zhao H."/>
            <person name="Xu D."/>
            <person name="Zhang Y."/>
        </authorList>
    </citation>
    <scope>NUCLEOTIDE SEQUENCE [LARGE SCALE GENOMIC DNA]</scope>
    <source>
        <strain evidence="2">cv. Niubang</strain>
    </source>
</reference>
<reference evidence="2" key="1">
    <citation type="journal article" date="2022" name="Mol. Ecol. Resour.">
        <title>The genomes of chicory, endive, great burdock and yacon provide insights into Asteraceae palaeo-polyploidization history and plant inulin production.</title>
        <authorList>
            <person name="Fan W."/>
            <person name="Wang S."/>
            <person name="Wang H."/>
            <person name="Wang A."/>
            <person name="Jiang F."/>
            <person name="Liu H."/>
            <person name="Zhao H."/>
            <person name="Xu D."/>
            <person name="Zhang Y."/>
        </authorList>
    </citation>
    <scope>NUCLEOTIDE SEQUENCE [LARGE SCALE GENOMIC DNA]</scope>
    <source>
        <strain evidence="2">cv. Niubang</strain>
    </source>
</reference>
<comment type="caution">
    <text evidence="1">The sequence shown here is derived from an EMBL/GenBank/DDBJ whole genome shotgun (WGS) entry which is preliminary data.</text>
</comment>
<accession>A0ACB9CLN4</accession>
<name>A0ACB9CLN4_ARCLA</name>
<proteinExistence type="predicted"/>
<evidence type="ECO:0000313" key="2">
    <source>
        <dbReference type="Proteomes" id="UP001055879"/>
    </source>
</evidence>
<evidence type="ECO:0000313" key="1">
    <source>
        <dbReference type="EMBL" id="KAI3735169.1"/>
    </source>
</evidence>
<organism evidence="1 2">
    <name type="scientific">Arctium lappa</name>
    <name type="common">Greater burdock</name>
    <name type="synonym">Lappa major</name>
    <dbReference type="NCBI Taxonomy" id="4217"/>
    <lineage>
        <taxon>Eukaryota</taxon>
        <taxon>Viridiplantae</taxon>
        <taxon>Streptophyta</taxon>
        <taxon>Embryophyta</taxon>
        <taxon>Tracheophyta</taxon>
        <taxon>Spermatophyta</taxon>
        <taxon>Magnoliopsida</taxon>
        <taxon>eudicotyledons</taxon>
        <taxon>Gunneridae</taxon>
        <taxon>Pentapetalae</taxon>
        <taxon>asterids</taxon>
        <taxon>campanulids</taxon>
        <taxon>Asterales</taxon>
        <taxon>Asteraceae</taxon>
        <taxon>Carduoideae</taxon>
        <taxon>Cardueae</taxon>
        <taxon>Arctiinae</taxon>
        <taxon>Arctium</taxon>
    </lineage>
</organism>
<sequence>MLKYRSAFSPSLIFFARIELASKAGEVSHGEANKIVLLPWGGGSGALKSAIVFELNWQWLFSPYLSGQGELQKTTLEKDVWFI</sequence>
<gene>
    <name evidence="1" type="ORF">L6452_14659</name>
</gene>
<dbReference type="EMBL" id="CM042050">
    <property type="protein sequence ID" value="KAI3735169.1"/>
    <property type="molecule type" value="Genomic_DNA"/>
</dbReference>